<keyword evidence="1" id="KW-1133">Transmembrane helix</keyword>
<keyword evidence="1" id="KW-0812">Transmembrane</keyword>
<feature type="transmembrane region" description="Helical" evidence="1">
    <location>
        <begin position="485"/>
        <end position="503"/>
    </location>
</feature>
<evidence type="ECO:0000313" key="2">
    <source>
        <dbReference type="EMBL" id="CAL4105344.1"/>
    </source>
</evidence>
<dbReference type="AlphaFoldDB" id="A0AAV2R1I2"/>
<feature type="non-terminal residue" evidence="2">
    <location>
        <position position="1"/>
    </location>
</feature>
<sequence length="586" mass="66655">AQCACEYKISQQYDIFGIYKDCEAPSDLCGAGLINGMPVYKYCPTHKTEKSCKSSEPWTVPMNCQCHWRAHPFGGGCKAPYGICSTMEVNGTSGREYCSKVTSERGCENLPAWLHPDSNRYQLRHPYWCSMSIGFILGPSIMINLVLLISLLYKLNFRRYFITAGLPALTNIHWVVVCLVLLLMATFQLLPYLCMILKIMSMWRICVNKIEEDENSNALKSITLKMKIFFSFTEDLLQLTLQGIFFLRAVLLKDDGILDDVSWLAVTSLSISCVSLSMNYTEYWKSLHRSTSALMTFSTAFIAASGRIMICCIMAVVFDKLNYIYSIWNSHSSQDSNYEYSNATWRLLLPVSSALVIQIIFSLAQLCYTQCRKSINQSSISPSQNLDEIELREVEMKQINSTNCEIEKIFTHEKTRCQKLLYHACQTVAGCRSLLLSVTVDGHSILGLWSSACYATWALWIRLHFITEYDEWHCFPKEYCNISKTALIFAMLSYTINIILVLIRNHQRKNSLIVSLLFMVYPLYVYIMAASSEKEDWFTGLKLYTSEFDDVIVILNPIIIVASLALLVNITAVVLGIVKGRTTVSE</sequence>
<accession>A0AAV2R1I2</accession>
<feature type="transmembrane region" description="Helical" evidence="1">
    <location>
        <begin position="263"/>
        <end position="281"/>
    </location>
</feature>
<keyword evidence="1" id="KW-0472">Membrane</keyword>
<name>A0AAV2R1I2_MEGNR</name>
<feature type="transmembrane region" description="Helical" evidence="1">
    <location>
        <begin position="293"/>
        <end position="318"/>
    </location>
</feature>
<proteinExistence type="predicted"/>
<reference evidence="2 3" key="1">
    <citation type="submission" date="2024-05" db="EMBL/GenBank/DDBJ databases">
        <authorList>
            <person name="Wallberg A."/>
        </authorList>
    </citation>
    <scope>NUCLEOTIDE SEQUENCE [LARGE SCALE GENOMIC DNA]</scope>
</reference>
<comment type="caution">
    <text evidence="2">The sequence shown here is derived from an EMBL/GenBank/DDBJ whole genome shotgun (WGS) entry which is preliminary data.</text>
</comment>
<feature type="transmembrane region" description="Helical" evidence="1">
    <location>
        <begin position="172"/>
        <end position="194"/>
    </location>
</feature>
<feature type="transmembrane region" description="Helical" evidence="1">
    <location>
        <begin position="347"/>
        <end position="368"/>
    </location>
</feature>
<feature type="transmembrane region" description="Helical" evidence="1">
    <location>
        <begin position="551"/>
        <end position="578"/>
    </location>
</feature>
<dbReference type="Proteomes" id="UP001497623">
    <property type="component" value="Unassembled WGS sequence"/>
</dbReference>
<feature type="transmembrane region" description="Helical" evidence="1">
    <location>
        <begin position="445"/>
        <end position="465"/>
    </location>
</feature>
<organism evidence="2 3">
    <name type="scientific">Meganyctiphanes norvegica</name>
    <name type="common">Northern krill</name>
    <name type="synonym">Thysanopoda norvegica</name>
    <dbReference type="NCBI Taxonomy" id="48144"/>
    <lineage>
        <taxon>Eukaryota</taxon>
        <taxon>Metazoa</taxon>
        <taxon>Ecdysozoa</taxon>
        <taxon>Arthropoda</taxon>
        <taxon>Crustacea</taxon>
        <taxon>Multicrustacea</taxon>
        <taxon>Malacostraca</taxon>
        <taxon>Eumalacostraca</taxon>
        <taxon>Eucarida</taxon>
        <taxon>Euphausiacea</taxon>
        <taxon>Euphausiidae</taxon>
        <taxon>Meganyctiphanes</taxon>
    </lineage>
</organism>
<evidence type="ECO:0000313" key="3">
    <source>
        <dbReference type="Proteomes" id="UP001497623"/>
    </source>
</evidence>
<feature type="transmembrane region" description="Helical" evidence="1">
    <location>
        <begin position="512"/>
        <end position="531"/>
    </location>
</feature>
<feature type="transmembrane region" description="Helical" evidence="1">
    <location>
        <begin position="228"/>
        <end position="251"/>
    </location>
</feature>
<protein>
    <submittedName>
        <fullName evidence="2">Uncharacterized protein</fullName>
    </submittedName>
</protein>
<evidence type="ECO:0000256" key="1">
    <source>
        <dbReference type="SAM" id="Phobius"/>
    </source>
</evidence>
<gene>
    <name evidence="2" type="ORF">MNOR_LOCUS18073</name>
</gene>
<keyword evidence="3" id="KW-1185">Reference proteome</keyword>
<dbReference type="EMBL" id="CAXKWB010012747">
    <property type="protein sequence ID" value="CAL4105344.1"/>
    <property type="molecule type" value="Genomic_DNA"/>
</dbReference>
<feature type="transmembrane region" description="Helical" evidence="1">
    <location>
        <begin position="127"/>
        <end position="152"/>
    </location>
</feature>